<keyword evidence="2" id="KW-1185">Reference proteome</keyword>
<comment type="caution">
    <text evidence="1">The sequence shown here is derived from an EMBL/GenBank/DDBJ whole genome shotgun (WGS) entry which is preliminary data.</text>
</comment>
<organism evidence="1 2">
    <name type="scientific">Legionella dresdenensis</name>
    <dbReference type="NCBI Taxonomy" id="450200"/>
    <lineage>
        <taxon>Bacteria</taxon>
        <taxon>Pseudomonadati</taxon>
        <taxon>Pseudomonadota</taxon>
        <taxon>Gammaproteobacteria</taxon>
        <taxon>Legionellales</taxon>
        <taxon>Legionellaceae</taxon>
        <taxon>Legionella</taxon>
    </lineage>
</organism>
<evidence type="ECO:0000313" key="1">
    <source>
        <dbReference type="EMBL" id="MFC3908463.1"/>
    </source>
</evidence>
<dbReference type="RefSeq" id="WP_382341770.1">
    <property type="nucleotide sequence ID" value="NZ_JBHSAB010000005.1"/>
</dbReference>
<accession>A0ABV8CDT8</accession>
<name>A0ABV8CDT8_9GAMM</name>
<sequence length="476" mass="56150">MASRLLQLFFIFYQFIHNIFNYISSKEPYPELRKIPDVLRNINHFEHYMSLYEQLIKINPDDYNQSSKTEGPLVHYRLRLDGDGLIRLSDIREQNISYSPHEAKQIAIAIYQFAYSYTLMNDKKDYRFLDAAIGSFLMRPFTTIHGTDDVRAVNNLFRQMVFSYKQKIEKNRQNLPNEEHANSARLIQRAFRKHRFQQNNKPIEPLSEDLKQSMHVHLILENPRKPEPRAVLTVKQKMQWSQLAIPGMEELAQKVATHLVFQRNHNKFISRLREVVKDFNQFLHSLPSDQQEYVIVVPRESRAKSNHWVTGLALHYLVKKPLAILFADETKEFITKNQTIRHMVFLDDALYSGRQMEQLVSRANQPGINSILILPFYSKRIFYLQRSNVCFLGELMLTPHDMICDKRIQPQMWTTEDNEKLNKNLPNNWSWASSKIGVFFDHRVADNASTFLNDLHAINQHGEELVPPSYTQRPYN</sequence>
<dbReference type="EMBL" id="JBHSAB010000005">
    <property type="protein sequence ID" value="MFC3908463.1"/>
    <property type="molecule type" value="Genomic_DNA"/>
</dbReference>
<dbReference type="Proteomes" id="UP001595758">
    <property type="component" value="Unassembled WGS sequence"/>
</dbReference>
<reference evidence="2" key="1">
    <citation type="journal article" date="2019" name="Int. J. Syst. Evol. Microbiol.">
        <title>The Global Catalogue of Microorganisms (GCM) 10K type strain sequencing project: providing services to taxonomists for standard genome sequencing and annotation.</title>
        <authorList>
            <consortium name="The Broad Institute Genomics Platform"/>
            <consortium name="The Broad Institute Genome Sequencing Center for Infectious Disease"/>
            <person name="Wu L."/>
            <person name="Ma J."/>
        </authorList>
    </citation>
    <scope>NUCLEOTIDE SEQUENCE [LARGE SCALE GENOMIC DNA]</scope>
    <source>
        <strain evidence="2">CCUG 59858</strain>
    </source>
</reference>
<evidence type="ECO:0000313" key="2">
    <source>
        <dbReference type="Proteomes" id="UP001595758"/>
    </source>
</evidence>
<protein>
    <submittedName>
        <fullName evidence="1">Uncharacterized protein</fullName>
    </submittedName>
</protein>
<proteinExistence type="predicted"/>
<gene>
    <name evidence="1" type="ORF">ACFORL_05160</name>
</gene>